<dbReference type="CDD" id="cd12954">
    <property type="entry name" value="MMP_TTHA0227_like_1"/>
    <property type="match status" value="1"/>
</dbReference>
<dbReference type="AlphaFoldDB" id="A0A5S5D1I1"/>
<evidence type="ECO:0000313" key="2">
    <source>
        <dbReference type="EMBL" id="TYP89887.1"/>
    </source>
</evidence>
<dbReference type="Pfam" id="PF06262">
    <property type="entry name" value="Zincin_1"/>
    <property type="match status" value="1"/>
</dbReference>
<dbReference type="InterPro" id="IPR010428">
    <property type="entry name" value="Zincin_1"/>
</dbReference>
<comment type="caution">
    <text evidence="2">The sequence shown here is derived from an EMBL/GenBank/DDBJ whole genome shotgun (WGS) entry which is preliminary data.</text>
</comment>
<accession>A0A5S5D1I1</accession>
<protein>
    <submittedName>
        <fullName evidence="2">Putative Zn-dependent protease with MMP-like domain</fullName>
    </submittedName>
</protein>
<evidence type="ECO:0000313" key="3">
    <source>
        <dbReference type="Proteomes" id="UP000322499"/>
    </source>
</evidence>
<dbReference type="InterPro" id="IPR038555">
    <property type="entry name" value="Zincin_1_sf"/>
</dbReference>
<dbReference type="EMBL" id="VNHW01000002">
    <property type="protein sequence ID" value="TYP89887.1"/>
    <property type="molecule type" value="Genomic_DNA"/>
</dbReference>
<organism evidence="2 3">
    <name type="scientific">Blastococcus xanthinilyticus</name>
    <dbReference type="NCBI Taxonomy" id="1564164"/>
    <lineage>
        <taxon>Bacteria</taxon>
        <taxon>Bacillati</taxon>
        <taxon>Actinomycetota</taxon>
        <taxon>Actinomycetes</taxon>
        <taxon>Geodermatophilales</taxon>
        <taxon>Geodermatophilaceae</taxon>
        <taxon>Blastococcus</taxon>
    </lineage>
</organism>
<feature type="region of interest" description="Disordered" evidence="1">
    <location>
        <begin position="1"/>
        <end position="27"/>
    </location>
</feature>
<feature type="compositionally biased region" description="Basic residues" evidence="1">
    <location>
        <begin position="1"/>
        <end position="21"/>
    </location>
</feature>
<evidence type="ECO:0000256" key="1">
    <source>
        <dbReference type="SAM" id="MobiDB-lite"/>
    </source>
</evidence>
<dbReference type="Proteomes" id="UP000322499">
    <property type="component" value="Unassembled WGS sequence"/>
</dbReference>
<dbReference type="RefSeq" id="WP_166531935.1">
    <property type="nucleotide sequence ID" value="NZ_VNHW01000002.1"/>
</dbReference>
<gene>
    <name evidence="2" type="ORF">BD833_102364</name>
</gene>
<dbReference type="Gene3D" id="3.30.2010.20">
    <property type="match status" value="1"/>
</dbReference>
<sequence>MSRPARRPARSRRDRHGRGLRGRLVPTQVPLSRSRAEQFDDLVLDAVEDLERRWERELAGVEFAVEDVPWVERTDPDEAELDSDVLDDGGVPLARLLPARREQGQEVPPRIVVYRRPLELRANDRDDLADLVRDVVVDQVATLLGRDPEEIDPTG</sequence>
<dbReference type="SUPFAM" id="SSF55486">
    <property type="entry name" value="Metalloproteases ('zincins'), catalytic domain"/>
    <property type="match status" value="1"/>
</dbReference>
<keyword evidence="2" id="KW-0645">Protease</keyword>
<dbReference type="GO" id="GO:0006508">
    <property type="term" value="P:proteolysis"/>
    <property type="evidence" value="ECO:0007669"/>
    <property type="project" value="UniProtKB-KW"/>
</dbReference>
<dbReference type="GO" id="GO:0008233">
    <property type="term" value="F:peptidase activity"/>
    <property type="evidence" value="ECO:0007669"/>
    <property type="project" value="UniProtKB-KW"/>
</dbReference>
<keyword evidence="2" id="KW-0378">Hydrolase</keyword>
<proteinExistence type="predicted"/>
<reference evidence="2 3" key="1">
    <citation type="submission" date="2019-07" db="EMBL/GenBank/DDBJ databases">
        <title>Genomic Encyclopedia of Archaeal and Bacterial Type Strains, Phase II (KMG-II): from individual species to whole genera.</title>
        <authorList>
            <person name="Goeker M."/>
        </authorList>
    </citation>
    <scope>NUCLEOTIDE SEQUENCE [LARGE SCALE GENOMIC DNA]</scope>
    <source>
        <strain evidence="2 3">DSM 46842</strain>
    </source>
</reference>
<name>A0A5S5D1I1_9ACTN</name>
<keyword evidence="3" id="KW-1185">Reference proteome</keyword>